<dbReference type="AlphaFoldDB" id="A0A0E0ET07"/>
<sequence length="159" mass="17019">MPEQAVTEVGGVDSPGGEVGGVARAAASWEVWAEARSSVSVRAEVWTLVTAREDAWTPIVMRVAEYSTAATSETWTPVATRAEARSSVAMRGGGVDSRDGAMAGGEPMRRQPLAGDGFFYGAVMGVSRKREREIVEQYVVTTVFATLLLVGDGRWPRLQ</sequence>
<evidence type="ECO:0000313" key="1">
    <source>
        <dbReference type="EnsemblPlants" id="OMERI09G10300.1"/>
    </source>
</evidence>
<dbReference type="HOGENOM" id="CLU_1663538_0_0_1"/>
<evidence type="ECO:0000313" key="2">
    <source>
        <dbReference type="Proteomes" id="UP000008021"/>
    </source>
</evidence>
<keyword evidence="2" id="KW-1185">Reference proteome</keyword>
<dbReference type="Gramene" id="OMERI09G10300.1">
    <property type="protein sequence ID" value="OMERI09G10300.1"/>
    <property type="gene ID" value="OMERI09G10300"/>
</dbReference>
<organism evidence="1">
    <name type="scientific">Oryza meridionalis</name>
    <dbReference type="NCBI Taxonomy" id="40149"/>
    <lineage>
        <taxon>Eukaryota</taxon>
        <taxon>Viridiplantae</taxon>
        <taxon>Streptophyta</taxon>
        <taxon>Embryophyta</taxon>
        <taxon>Tracheophyta</taxon>
        <taxon>Spermatophyta</taxon>
        <taxon>Magnoliopsida</taxon>
        <taxon>Liliopsida</taxon>
        <taxon>Poales</taxon>
        <taxon>Poaceae</taxon>
        <taxon>BOP clade</taxon>
        <taxon>Oryzoideae</taxon>
        <taxon>Oryzeae</taxon>
        <taxon>Oryzinae</taxon>
        <taxon>Oryza</taxon>
    </lineage>
</organism>
<accession>A0A0E0ET07</accession>
<reference evidence="1" key="2">
    <citation type="submission" date="2018-05" db="EMBL/GenBank/DDBJ databases">
        <title>OmerRS3 (Oryza meridionalis Reference Sequence Version 3).</title>
        <authorList>
            <person name="Zhang J."/>
            <person name="Kudrna D."/>
            <person name="Lee S."/>
            <person name="Talag J."/>
            <person name="Welchert J."/>
            <person name="Wing R.A."/>
        </authorList>
    </citation>
    <scope>NUCLEOTIDE SEQUENCE [LARGE SCALE GENOMIC DNA]</scope>
    <source>
        <strain evidence="1">cv. OR44</strain>
    </source>
</reference>
<reference evidence="1" key="1">
    <citation type="submission" date="2015-04" db="UniProtKB">
        <authorList>
            <consortium name="EnsemblPlants"/>
        </authorList>
    </citation>
    <scope>IDENTIFICATION</scope>
</reference>
<name>A0A0E0ET07_9ORYZ</name>
<proteinExistence type="predicted"/>
<dbReference type="EnsemblPlants" id="OMERI09G10300.1">
    <property type="protein sequence ID" value="OMERI09G10300.1"/>
    <property type="gene ID" value="OMERI09G10300"/>
</dbReference>
<dbReference type="Proteomes" id="UP000008021">
    <property type="component" value="Chromosome 9"/>
</dbReference>
<protein>
    <submittedName>
        <fullName evidence="1">Uncharacterized protein</fullName>
    </submittedName>
</protein>